<dbReference type="SUPFAM" id="SSF52091">
    <property type="entry name" value="SpoIIaa-like"/>
    <property type="match status" value="1"/>
</dbReference>
<dbReference type="PANTHER" id="PTHR11814">
    <property type="entry name" value="SULFATE TRANSPORTER"/>
    <property type="match status" value="1"/>
</dbReference>
<dbReference type="InterPro" id="IPR001902">
    <property type="entry name" value="SLC26A/SulP_fam"/>
</dbReference>
<keyword evidence="5 6" id="KW-0472">Membrane</keyword>
<feature type="transmembrane region" description="Helical" evidence="6">
    <location>
        <begin position="417"/>
        <end position="437"/>
    </location>
</feature>
<dbReference type="EnsemblPlants" id="EMT28691">
    <property type="protein sequence ID" value="EMT28691"/>
    <property type="gene ID" value="F775_30012"/>
</dbReference>
<dbReference type="InterPro" id="IPR018045">
    <property type="entry name" value="S04_transporter_CS"/>
</dbReference>
<dbReference type="FunFam" id="3.30.750.24:FF:000002">
    <property type="entry name" value="Sulfate transporter 31"/>
    <property type="match status" value="1"/>
</dbReference>
<name>M8CY00_AEGTA</name>
<evidence type="ECO:0000256" key="3">
    <source>
        <dbReference type="ARBA" id="ARBA00022692"/>
    </source>
</evidence>
<dbReference type="PROSITE" id="PS01130">
    <property type="entry name" value="SLC26A"/>
    <property type="match status" value="1"/>
</dbReference>
<dbReference type="Pfam" id="PF00916">
    <property type="entry name" value="Sulfate_transp"/>
    <property type="match status" value="3"/>
</dbReference>
<feature type="transmembrane region" description="Helical" evidence="6">
    <location>
        <begin position="600"/>
        <end position="625"/>
    </location>
</feature>
<dbReference type="GO" id="GO:0016020">
    <property type="term" value="C:membrane"/>
    <property type="evidence" value="ECO:0007669"/>
    <property type="project" value="UniProtKB-SubCell"/>
</dbReference>
<comment type="subcellular location">
    <subcellularLocation>
        <location evidence="1">Membrane</location>
        <topology evidence="1">Multi-pass membrane protein</topology>
    </subcellularLocation>
</comment>
<feature type="transmembrane region" description="Helical" evidence="6">
    <location>
        <begin position="246"/>
        <end position="270"/>
    </location>
</feature>
<feature type="transmembrane region" description="Helical" evidence="6">
    <location>
        <begin position="542"/>
        <end position="561"/>
    </location>
</feature>
<evidence type="ECO:0000313" key="7">
    <source>
        <dbReference type="EnsemblPlants" id="EMT28691"/>
    </source>
</evidence>
<keyword evidence="3 6" id="KW-0812">Transmembrane</keyword>
<reference evidence="7" key="1">
    <citation type="submission" date="2015-06" db="UniProtKB">
        <authorList>
            <consortium name="EnsemblPlants"/>
        </authorList>
    </citation>
    <scope>IDENTIFICATION</scope>
</reference>
<accession>M8CY00</accession>
<evidence type="ECO:0000256" key="6">
    <source>
        <dbReference type="SAM" id="Phobius"/>
    </source>
</evidence>
<feature type="transmembrane region" description="Helical" evidence="6">
    <location>
        <begin position="471"/>
        <end position="491"/>
    </location>
</feature>
<dbReference type="InterPro" id="IPR036513">
    <property type="entry name" value="STAS_dom_sf"/>
</dbReference>
<dbReference type="InterPro" id="IPR002645">
    <property type="entry name" value="STAS_dom"/>
</dbReference>
<evidence type="ECO:0000256" key="1">
    <source>
        <dbReference type="ARBA" id="ARBA00004141"/>
    </source>
</evidence>
<feature type="transmembrane region" description="Helical" evidence="6">
    <location>
        <begin position="386"/>
        <end position="405"/>
    </location>
</feature>
<evidence type="ECO:0000256" key="2">
    <source>
        <dbReference type="ARBA" id="ARBA00022448"/>
    </source>
</evidence>
<dbReference type="PROSITE" id="PS50801">
    <property type="entry name" value="STAS"/>
    <property type="match status" value="1"/>
</dbReference>
<feature type="transmembrane region" description="Helical" evidence="6">
    <location>
        <begin position="221"/>
        <end position="240"/>
    </location>
</feature>
<evidence type="ECO:0000256" key="4">
    <source>
        <dbReference type="ARBA" id="ARBA00022989"/>
    </source>
</evidence>
<dbReference type="InterPro" id="IPR011547">
    <property type="entry name" value="SLC26A/SulP_dom"/>
</dbReference>
<proteinExistence type="predicted"/>
<keyword evidence="2" id="KW-0813">Transport</keyword>
<feature type="transmembrane region" description="Helical" evidence="6">
    <location>
        <begin position="193"/>
        <end position="214"/>
    </location>
</feature>
<feature type="transmembrane region" description="Helical" evidence="6">
    <location>
        <begin position="631"/>
        <end position="661"/>
    </location>
</feature>
<feature type="transmembrane region" description="Helical" evidence="6">
    <location>
        <begin position="168"/>
        <end position="187"/>
    </location>
</feature>
<dbReference type="CDD" id="cd07042">
    <property type="entry name" value="STAS_SulP_like_sulfate_transporter"/>
    <property type="match status" value="1"/>
</dbReference>
<organism evidence="7">
    <name type="scientific">Aegilops tauschii</name>
    <name type="common">Tausch's goatgrass</name>
    <name type="synonym">Aegilops squarrosa</name>
    <dbReference type="NCBI Taxonomy" id="37682"/>
    <lineage>
        <taxon>Eukaryota</taxon>
        <taxon>Viridiplantae</taxon>
        <taxon>Streptophyta</taxon>
        <taxon>Embryophyta</taxon>
        <taxon>Tracheophyta</taxon>
        <taxon>Spermatophyta</taxon>
        <taxon>Magnoliopsida</taxon>
        <taxon>Liliopsida</taxon>
        <taxon>Poales</taxon>
        <taxon>Poaceae</taxon>
        <taxon>BOP clade</taxon>
        <taxon>Pooideae</taxon>
        <taxon>Triticodae</taxon>
        <taxon>Triticeae</taxon>
        <taxon>Triticinae</taxon>
        <taxon>Aegilops</taxon>
    </lineage>
</organism>
<sequence length="870" mass="95244">MQGQVHRASRMHAQVVLPTARLFGGRIAQPTAKGSGEKDQNTKFGPPKNIRLLCPLLSYTQQAISECDAMHTCRQAVQESSNPMEKSSFASASSGELTAAVYGAGRPVRVIPLRHPLDAAVREAAASSSPSPLSAAMERARAMGPWEWAEAALPCLAWMRSYRWKEDFQADLAAGITVGVMLVPQAMSYAKLAGLHPIYGLYTGFVPLFVYAIFGSSRQLAVGPVALVSLLVSNVLGGIVNSSSELYTELAILLAFMVGILECLMALLRLNCESGEISLRPCNLFIVFLLYRLGWLIRFISHSVISGFTTASAIVIGLSQIKYFLGYSVTRSSKIIPLIESIIAGIDQSLSFKFCLIQIRLHKSTSIRHTAYIKAAFIFLSDNDFLFSWPPFVMGSAFLVILLIMKKLGKTNKKLRFLRASGPLTAVVLGTLFVKIFRPTAISVVGEIPQGLPSFSIPRGFEHLMSLMPTAILITGVAILESVGIAKALAAKNGYELDSNKELFGLGLSNICGSFFSAYPATGSFSRSAVNHESGAKTGLSGIIMGIIICSALLFMTPLFTDIPQARLPFYFSCKKEEIKFETFADLLDQIYIHRVYKKCALAAIVISAVTGLVDYEEAIFLWGIDKKDFFLWAMTFTTTLTFGIEIGVLVGVGFSLAFVIHESANPHIAVLGRLPGTTVYRNTLQYPEAYTYNGIVVVRVDAPIYFANISYIKDRLREYELKLPNSNRGPDVGRVYFVILEMSPVTYIDSSAVQALKDLHQEYKARDIQIAIANPNRQVHLLLSRAGIIDMIGAGWCFVRVHDAVQVCLQHVRSSSSNAIKLSPQASGNLTESPKAQQRYGFLRNLWKAQDGNGSAGDEAQSLLRQNLV</sequence>
<protein>
    <submittedName>
        <fullName evidence="7">Sulfate transporter 4.1, chloroplastic</fullName>
    </submittedName>
</protein>
<dbReference type="GO" id="GO:0008271">
    <property type="term" value="F:secondary active sulfate transmembrane transporter activity"/>
    <property type="evidence" value="ECO:0007669"/>
    <property type="project" value="InterPro"/>
</dbReference>
<dbReference type="Pfam" id="PF01740">
    <property type="entry name" value="STAS"/>
    <property type="match status" value="1"/>
</dbReference>
<keyword evidence="4 6" id="KW-1133">Transmembrane helix</keyword>
<dbReference type="Gene3D" id="3.30.750.24">
    <property type="entry name" value="STAS domain"/>
    <property type="match status" value="1"/>
</dbReference>
<dbReference type="AlphaFoldDB" id="M8CY00"/>
<evidence type="ECO:0000256" key="5">
    <source>
        <dbReference type="ARBA" id="ARBA00023136"/>
    </source>
</evidence>